<dbReference type="Proteomes" id="UP000265515">
    <property type="component" value="Unassembled WGS sequence"/>
</dbReference>
<gene>
    <name evidence="1" type="ORF">CBR_g31864</name>
</gene>
<dbReference type="EMBL" id="BFEA01000366">
    <property type="protein sequence ID" value="GBG81191.1"/>
    <property type="molecule type" value="Genomic_DNA"/>
</dbReference>
<proteinExistence type="predicted"/>
<evidence type="ECO:0000313" key="2">
    <source>
        <dbReference type="Proteomes" id="UP000265515"/>
    </source>
</evidence>
<keyword evidence="2" id="KW-1185">Reference proteome</keyword>
<dbReference type="AlphaFoldDB" id="A0A388LFX1"/>
<sequence length="217" mass="23512">MMVEALRSQLGVRFEAVGGAASSSPPYREVMANMLQIVYELQDLQTDGHMDGQLEALKRCCDDIFEEGQDVYAALEEDWYLHLVDTEDEGYTNACITGGDELEEGQTGVDNALVADKIATNNNVVMQVRGKDIGIVSLGLSDNNIVNNNNNTNSNYDAGIMGAGNTAIVEHDTGASDKIESPCTPDCDNYTGDNNEDTNNNNDNHINNIIDGGLVVW</sequence>
<protein>
    <submittedName>
        <fullName evidence="1">Uncharacterized protein</fullName>
    </submittedName>
</protein>
<evidence type="ECO:0000313" key="1">
    <source>
        <dbReference type="EMBL" id="GBG81191.1"/>
    </source>
</evidence>
<accession>A0A388LFX1</accession>
<reference evidence="1 2" key="1">
    <citation type="journal article" date="2018" name="Cell">
        <title>The Chara Genome: Secondary Complexity and Implications for Plant Terrestrialization.</title>
        <authorList>
            <person name="Nishiyama T."/>
            <person name="Sakayama H."/>
            <person name="Vries J.D."/>
            <person name="Buschmann H."/>
            <person name="Saint-Marcoux D."/>
            <person name="Ullrich K.K."/>
            <person name="Haas F.B."/>
            <person name="Vanderstraeten L."/>
            <person name="Becker D."/>
            <person name="Lang D."/>
            <person name="Vosolsobe S."/>
            <person name="Rombauts S."/>
            <person name="Wilhelmsson P.K.I."/>
            <person name="Janitza P."/>
            <person name="Kern R."/>
            <person name="Heyl A."/>
            <person name="Rumpler F."/>
            <person name="Villalobos L.I.A.C."/>
            <person name="Clay J.M."/>
            <person name="Skokan R."/>
            <person name="Toyoda A."/>
            <person name="Suzuki Y."/>
            <person name="Kagoshima H."/>
            <person name="Schijlen E."/>
            <person name="Tajeshwar N."/>
            <person name="Catarino B."/>
            <person name="Hetherington A.J."/>
            <person name="Saltykova A."/>
            <person name="Bonnot C."/>
            <person name="Breuninger H."/>
            <person name="Symeonidi A."/>
            <person name="Radhakrishnan G.V."/>
            <person name="Van Nieuwerburgh F."/>
            <person name="Deforce D."/>
            <person name="Chang C."/>
            <person name="Karol K.G."/>
            <person name="Hedrich R."/>
            <person name="Ulvskov P."/>
            <person name="Glockner G."/>
            <person name="Delwiche C.F."/>
            <person name="Petrasek J."/>
            <person name="Van de Peer Y."/>
            <person name="Friml J."/>
            <person name="Beilby M."/>
            <person name="Dolan L."/>
            <person name="Kohara Y."/>
            <person name="Sugano S."/>
            <person name="Fujiyama A."/>
            <person name="Delaux P.-M."/>
            <person name="Quint M."/>
            <person name="TheiBen G."/>
            <person name="Hagemann M."/>
            <person name="Harholt J."/>
            <person name="Dunand C."/>
            <person name="Zachgo S."/>
            <person name="Langdale J."/>
            <person name="Maumus F."/>
            <person name="Straeten D.V.D."/>
            <person name="Gould S.B."/>
            <person name="Rensing S.A."/>
        </authorList>
    </citation>
    <scope>NUCLEOTIDE SEQUENCE [LARGE SCALE GENOMIC DNA]</scope>
    <source>
        <strain evidence="1 2">S276</strain>
    </source>
</reference>
<organism evidence="1 2">
    <name type="scientific">Chara braunii</name>
    <name type="common">Braun's stonewort</name>
    <dbReference type="NCBI Taxonomy" id="69332"/>
    <lineage>
        <taxon>Eukaryota</taxon>
        <taxon>Viridiplantae</taxon>
        <taxon>Streptophyta</taxon>
        <taxon>Charophyceae</taxon>
        <taxon>Charales</taxon>
        <taxon>Characeae</taxon>
        <taxon>Chara</taxon>
    </lineage>
</organism>
<dbReference type="Gramene" id="GBG81191">
    <property type="protein sequence ID" value="GBG81191"/>
    <property type="gene ID" value="CBR_g31864"/>
</dbReference>
<name>A0A388LFX1_CHABU</name>
<comment type="caution">
    <text evidence="1">The sequence shown here is derived from an EMBL/GenBank/DDBJ whole genome shotgun (WGS) entry which is preliminary data.</text>
</comment>